<name>A0A5J6MD06_9PROT</name>
<proteinExistence type="predicted"/>
<dbReference type="KEGG" id="htq:FRZ44_05910"/>
<dbReference type="RefSeq" id="WP_151175772.1">
    <property type="nucleotide sequence ID" value="NZ_CP042906.1"/>
</dbReference>
<evidence type="ECO:0000313" key="2">
    <source>
        <dbReference type="Proteomes" id="UP000326202"/>
    </source>
</evidence>
<dbReference type="AlphaFoldDB" id="A0A5J6MD06"/>
<organism evidence="1 2">
    <name type="scientific">Hypericibacter terrae</name>
    <dbReference type="NCBI Taxonomy" id="2602015"/>
    <lineage>
        <taxon>Bacteria</taxon>
        <taxon>Pseudomonadati</taxon>
        <taxon>Pseudomonadota</taxon>
        <taxon>Alphaproteobacteria</taxon>
        <taxon>Rhodospirillales</taxon>
        <taxon>Dongiaceae</taxon>
        <taxon>Hypericibacter</taxon>
    </lineage>
</organism>
<dbReference type="EMBL" id="CP042906">
    <property type="protein sequence ID" value="QEX15308.1"/>
    <property type="molecule type" value="Genomic_DNA"/>
</dbReference>
<sequence length="364" mass="39197">MNLGFTRILDAVLGRGESAITVPALDGAFRPNRKLDEAPQRIAIDHPSAIIAGPDGLLVASADEIRRLDTGGAWSLVHKAEAAVSCLGEMGGGIAVGLENGAVSIVGGRFDGARFDPEPEARCPVAIAGAEDKLYVCHGSASNGPSEWQRDLMERNASGSVWLLEPASGKRRRIADRLAFPAGIAADRETLIVSESWRHRVIRLDRSTGTLRDVPLGDLPGYPGRIARDGGQGYLLSVFAPRSQLVEFILREPAYKRQMLAEVEPRYWVAPTYRAGQSFYEPLQGGGVKHLGILKPWAPTLSFGMVVRMDENCLPLESFQSRADGATHGIVGALWHDNGLYAASRGNGVVVRLEPAPGRRAVRP</sequence>
<evidence type="ECO:0000313" key="1">
    <source>
        <dbReference type="EMBL" id="QEX15308.1"/>
    </source>
</evidence>
<dbReference type="OrthoDB" id="8872498at2"/>
<dbReference type="InterPro" id="IPR011042">
    <property type="entry name" value="6-blade_b-propeller_TolB-like"/>
</dbReference>
<protein>
    <submittedName>
        <fullName evidence="1">Uncharacterized protein</fullName>
    </submittedName>
</protein>
<accession>A0A5J6MD06</accession>
<dbReference type="SUPFAM" id="SSF63829">
    <property type="entry name" value="Calcium-dependent phosphotriesterase"/>
    <property type="match status" value="1"/>
</dbReference>
<dbReference type="Proteomes" id="UP000326202">
    <property type="component" value="Chromosome"/>
</dbReference>
<reference evidence="1 2" key="1">
    <citation type="submission" date="2019-08" db="EMBL/GenBank/DDBJ databases">
        <title>Hyperibacter terrae gen. nov., sp. nov. and Hyperibacter viscosus sp. nov., two new members in the family Rhodospirillaceae isolated from the rhizosphere of Hypericum perforatum.</title>
        <authorList>
            <person name="Noviana Z."/>
        </authorList>
    </citation>
    <scope>NUCLEOTIDE SEQUENCE [LARGE SCALE GENOMIC DNA]</scope>
    <source>
        <strain evidence="1 2">R5913</strain>
    </source>
</reference>
<gene>
    <name evidence="1" type="ORF">FRZ44_05910</name>
</gene>
<dbReference type="Gene3D" id="2.120.10.30">
    <property type="entry name" value="TolB, C-terminal domain"/>
    <property type="match status" value="1"/>
</dbReference>
<keyword evidence="2" id="KW-1185">Reference proteome</keyword>